<dbReference type="Proteomes" id="UP001500909">
    <property type="component" value="Unassembled WGS sequence"/>
</dbReference>
<evidence type="ECO:0008006" key="6">
    <source>
        <dbReference type="Google" id="ProtNLM"/>
    </source>
</evidence>
<dbReference type="RefSeq" id="WP_346096450.1">
    <property type="nucleotide sequence ID" value="NZ_BAAABY010000029.1"/>
</dbReference>
<reference evidence="4 5" key="1">
    <citation type="journal article" date="2019" name="Int. J. Syst. Evol. Microbiol.">
        <title>The Global Catalogue of Microorganisms (GCM) 10K type strain sequencing project: providing services to taxonomists for standard genome sequencing and annotation.</title>
        <authorList>
            <consortium name="The Broad Institute Genomics Platform"/>
            <consortium name="The Broad Institute Genome Sequencing Center for Infectious Disease"/>
            <person name="Wu L."/>
            <person name="Ma J."/>
        </authorList>
    </citation>
    <scope>NUCLEOTIDE SEQUENCE [LARGE SCALE GENOMIC DNA]</scope>
    <source>
        <strain evidence="4 5">JCM 4805</strain>
    </source>
</reference>
<feature type="chain" id="PRO_5045233985" description="Gram-positive cocci surface proteins LPxTG domain-containing protein" evidence="3">
    <location>
        <begin position="28"/>
        <end position="792"/>
    </location>
</feature>
<evidence type="ECO:0000313" key="4">
    <source>
        <dbReference type="EMBL" id="GAA0472230.1"/>
    </source>
</evidence>
<evidence type="ECO:0000313" key="5">
    <source>
        <dbReference type="Proteomes" id="UP001500909"/>
    </source>
</evidence>
<name>A0ABN1ABA7_9ACTN</name>
<feature type="region of interest" description="Disordered" evidence="1">
    <location>
        <begin position="215"/>
        <end position="243"/>
    </location>
</feature>
<accession>A0ABN1ABA7</accession>
<evidence type="ECO:0000256" key="3">
    <source>
        <dbReference type="SAM" id="SignalP"/>
    </source>
</evidence>
<keyword evidence="5" id="KW-1185">Reference proteome</keyword>
<feature type="region of interest" description="Disordered" evidence="1">
    <location>
        <begin position="293"/>
        <end position="315"/>
    </location>
</feature>
<evidence type="ECO:0000256" key="1">
    <source>
        <dbReference type="SAM" id="MobiDB-lite"/>
    </source>
</evidence>
<protein>
    <recommendedName>
        <fullName evidence="6">Gram-positive cocci surface proteins LPxTG domain-containing protein</fullName>
    </recommendedName>
</protein>
<keyword evidence="2" id="KW-0812">Transmembrane</keyword>
<keyword evidence="3" id="KW-0732">Signal</keyword>
<feature type="region of interest" description="Disordered" evidence="1">
    <location>
        <begin position="656"/>
        <end position="755"/>
    </location>
</feature>
<feature type="signal peptide" evidence="3">
    <location>
        <begin position="1"/>
        <end position="27"/>
    </location>
</feature>
<feature type="transmembrane region" description="Helical" evidence="2">
    <location>
        <begin position="762"/>
        <end position="782"/>
    </location>
</feature>
<keyword evidence="2" id="KW-1133">Transmembrane helix</keyword>
<feature type="compositionally biased region" description="Low complexity" evidence="1">
    <location>
        <begin position="711"/>
        <end position="734"/>
    </location>
</feature>
<comment type="caution">
    <text evidence="4">The sequence shown here is derived from an EMBL/GenBank/DDBJ whole genome shotgun (WGS) entry which is preliminary data.</text>
</comment>
<gene>
    <name evidence="4" type="ORF">GCM10010361_40510</name>
</gene>
<feature type="compositionally biased region" description="Basic and acidic residues" evidence="1">
    <location>
        <begin position="303"/>
        <end position="313"/>
    </location>
</feature>
<sequence>MSNRLTGSPRHRRLWVRIALAVTAATAVSLTGLPGLPHDEAEAAKKPNVKPMRCDEKYLGRKFPNTPADSGPPADANFEAWPNDENYTYVNPAKDYDGVLPPTDAQREKAGKNYKKWQRKYNKTKNPADRVMEIYARYNKQYDSPKGYQDFARWLDVRYVGAHGNPRRGEAFMARMVEKYKMVGPDWWCEDPLEYTDPETGEKRTRVVDARDRRTDRNVEIKSNGRVESDQMKADRQLAKERPRSTYQYLTGSKTENSTKDKIKAFDDDLKKMRNTNRTQAGIVERRSNAIERPQSPNNYTRYDSRFNADPRKAGRSPIVDQALRSGKTVEEARKLQAIYNRNNSGGYFNRGPGGIDFSTLEMNFVGTPVKGKALKYSMKADYVTDPDAAPGFGGEAKLTLASDSFFTWLALTPDKFWVNLNPVRPDLIMDKEFAKTDAGRVLLESDLTLKHDYADAMNPDKYERGERFWRAAPRTAEGQPCLPIIRQWITPETAQVREQDGGIYILDAPLKVNMEVPTGPDVPASSCKISEAQTKQAEQLIKTMIQPELERRVNEDASYADLRRVYTSRVAAEYIRRSDAARATDYHKIINSNDVKRWPLRGENKEWDKKTVYDKYVDSFKHGDYKFERTYDGKVWILSMGGVDFSKAPRRNVSRARFNTEHKGLDRTTKTSTKAETTYRDTEQVFLGGGEPMTGAGGGDDPTPTPTPTDKPTGTPTDEPTDRPTTPAPTQTAPGGGHDKPTPPAKDPSGDLADTGTHAPVALITGIAAALVVAGGVLTWWMRRRKRETAG</sequence>
<feature type="compositionally biased region" description="Basic and acidic residues" evidence="1">
    <location>
        <begin position="659"/>
        <end position="670"/>
    </location>
</feature>
<feature type="compositionally biased region" description="Gly residues" evidence="1">
    <location>
        <begin position="688"/>
        <end position="701"/>
    </location>
</feature>
<dbReference type="EMBL" id="BAAABY010000029">
    <property type="protein sequence ID" value="GAA0472230.1"/>
    <property type="molecule type" value="Genomic_DNA"/>
</dbReference>
<keyword evidence="2" id="KW-0472">Membrane</keyword>
<dbReference type="InterPro" id="IPR006311">
    <property type="entry name" value="TAT_signal"/>
</dbReference>
<organism evidence="4 5">
    <name type="scientific">Streptomyces olivaceiscleroticus</name>
    <dbReference type="NCBI Taxonomy" id="68245"/>
    <lineage>
        <taxon>Bacteria</taxon>
        <taxon>Bacillati</taxon>
        <taxon>Actinomycetota</taxon>
        <taxon>Actinomycetes</taxon>
        <taxon>Kitasatosporales</taxon>
        <taxon>Streptomycetaceae</taxon>
        <taxon>Streptomyces</taxon>
    </lineage>
</organism>
<evidence type="ECO:0000256" key="2">
    <source>
        <dbReference type="SAM" id="Phobius"/>
    </source>
</evidence>
<proteinExistence type="predicted"/>
<dbReference type="PROSITE" id="PS51318">
    <property type="entry name" value="TAT"/>
    <property type="match status" value="1"/>
</dbReference>